<feature type="compositionally biased region" description="Low complexity" evidence="1">
    <location>
        <begin position="624"/>
        <end position="635"/>
    </location>
</feature>
<reference evidence="3" key="1">
    <citation type="submission" date="2019-03" db="EMBL/GenBank/DDBJ databases">
        <title>Snf2 controls pulcherriminic acid biosynthesis and connects pigmentation and antifungal activity of the yeast Metschnikowia pulcherrima.</title>
        <authorList>
            <person name="Gore-Lloyd D."/>
            <person name="Sumann I."/>
            <person name="Brachmann A.O."/>
            <person name="Schneeberger K."/>
            <person name="Ortiz-Merino R.A."/>
            <person name="Moreno-Beltran M."/>
            <person name="Schlaefli M."/>
            <person name="Kirner P."/>
            <person name="Santos Kron A."/>
            <person name="Wolfe K.H."/>
            <person name="Piel J."/>
            <person name="Ahrens C.H."/>
            <person name="Henk D."/>
            <person name="Freimoser F.M."/>
        </authorList>
    </citation>
    <scope>NUCLEOTIDE SEQUENCE [LARGE SCALE GENOMIC DNA]</scope>
    <source>
        <strain evidence="3">APC 1.2</strain>
    </source>
</reference>
<feature type="region of interest" description="Disordered" evidence="1">
    <location>
        <begin position="218"/>
        <end position="272"/>
    </location>
</feature>
<feature type="region of interest" description="Disordered" evidence="1">
    <location>
        <begin position="410"/>
        <end position="476"/>
    </location>
</feature>
<proteinExistence type="predicted"/>
<feature type="region of interest" description="Disordered" evidence="1">
    <location>
        <begin position="657"/>
        <end position="711"/>
    </location>
</feature>
<feature type="region of interest" description="Disordered" evidence="1">
    <location>
        <begin position="607"/>
        <end position="638"/>
    </location>
</feature>
<organism evidence="2 3">
    <name type="scientific">Metschnikowia aff. pulcherrima</name>
    <dbReference type="NCBI Taxonomy" id="2163413"/>
    <lineage>
        <taxon>Eukaryota</taxon>
        <taxon>Fungi</taxon>
        <taxon>Dikarya</taxon>
        <taxon>Ascomycota</taxon>
        <taxon>Saccharomycotina</taxon>
        <taxon>Pichiomycetes</taxon>
        <taxon>Metschnikowiaceae</taxon>
        <taxon>Metschnikowia</taxon>
    </lineage>
</organism>
<feature type="compositionally biased region" description="Basic residues" evidence="1">
    <location>
        <begin position="685"/>
        <end position="699"/>
    </location>
</feature>
<evidence type="ECO:0000256" key="1">
    <source>
        <dbReference type="SAM" id="MobiDB-lite"/>
    </source>
</evidence>
<keyword evidence="3" id="KW-1185">Reference proteome</keyword>
<name>A0A4P6XSG1_9ASCO</name>
<feature type="compositionally biased region" description="Polar residues" evidence="1">
    <location>
        <begin position="127"/>
        <end position="142"/>
    </location>
</feature>
<accession>A0A4P6XSG1</accession>
<dbReference type="Proteomes" id="UP000292447">
    <property type="component" value="Chromosome III"/>
</dbReference>
<dbReference type="EMBL" id="CP034458">
    <property type="protein sequence ID" value="QBM88901.1"/>
    <property type="molecule type" value="Genomic_DNA"/>
</dbReference>
<evidence type="ECO:0000313" key="3">
    <source>
        <dbReference type="Proteomes" id="UP000292447"/>
    </source>
</evidence>
<feature type="compositionally biased region" description="Basic and acidic residues" evidence="1">
    <location>
        <begin position="613"/>
        <end position="622"/>
    </location>
</feature>
<feature type="region of interest" description="Disordered" evidence="1">
    <location>
        <begin position="1"/>
        <end position="45"/>
    </location>
</feature>
<feature type="compositionally biased region" description="Basic and acidic residues" evidence="1">
    <location>
        <begin position="158"/>
        <end position="181"/>
    </location>
</feature>
<dbReference type="AlphaFoldDB" id="A0A4P6XSG1"/>
<gene>
    <name evidence="2" type="ORF">METSCH_C08820</name>
</gene>
<evidence type="ECO:0000313" key="2">
    <source>
        <dbReference type="EMBL" id="QBM88901.1"/>
    </source>
</evidence>
<feature type="region of interest" description="Disordered" evidence="1">
    <location>
        <begin position="759"/>
        <end position="801"/>
    </location>
</feature>
<feature type="region of interest" description="Disordered" evidence="1">
    <location>
        <begin position="98"/>
        <end position="200"/>
    </location>
</feature>
<feature type="compositionally biased region" description="Polar residues" evidence="1">
    <location>
        <begin position="667"/>
        <end position="679"/>
    </location>
</feature>
<feature type="compositionally biased region" description="Low complexity" evidence="1">
    <location>
        <begin position="182"/>
        <end position="191"/>
    </location>
</feature>
<sequence length="992" mass="109769">MVATRVSVDDINLGIRPSPPQDKRARSTSPVKQRRPTQDWSSLARSSNGSLDRLLLTSSLSHDQLMLYSNLDIAGRLHISKSDYVIPIPFQIQFPPRLTSSSSEEASPRGSPKLIFTGHTYEPVTPNMPTSPTFEETFSISRPLSPVKPPSVISSRKKVSEFVKKTHSDHLDQLSMIEEKSNSGNSRSSSRMSKELPKIPNLVQEDMKEAGDSIANASKLDSSSNHEIPVSMSKPSTPNRRKSPPLDFQDPEEPMQRNTSQDRVQEQQKKTSAISRILPTLKPQDAAKRSPEACAKSKGYKSSLEAILPQRRMPHSTAIQHNLSQAQTPELRIDKRTFSDESQVSSVSSFSSFGDVLNFTHAYMLSPNSKGEVRVSKELVDYMTEEKAVTSSAESQNPSPVKEPLSKLELAQPGPSVEPSVQPADKAHNDYEGRGQGFQFGGLKSNSEMPKTEKSIMSASQCISSPDVTGSPADVESETAPLVILRQSTSKDENCGTGALEDNIGAGVGFHFPNNTSNATNSTEARIRSRTPKLRTRGTSRTSFFSEGKIEIPDLNDEFFRAGDFGGHSANEVEPLGVPSSGAREHAKALLGDRSFDSDSDSSFNSQFSKLQAKKDESKALPESKSLATLSSLSSPVRHSRHRSMYNIDFDYQSISTPVRKQHSRSKSTACAGSTSSSFADFHTKKSSQHSPGRLHARHYSMNASKDYPIREEDEDLHIRVSEPPKKVSYAVDFKTGDAAPEPVPSFHIQSPSQEYYQNYQHPREPNVVPPSKKYAQDDAESSSSYKSSKTGRDSASTVPTEDNSVVIDLTKEKYDVCMINRNDSTTSYRSTIEQTRDGKNVEVVIVEEDEEGDDVDDRDDLLSIYSRYMTNWEDKNRARGRQFPTFAKNMGVHRRSSNRSATSEASDALGQSWAASSESHFQVKSLASIKRQLTYLPKAEVLDTKASSIAHRTKPAPEAITANAFQDTNYFDYSIGNSYDFKSYMSQQNHM</sequence>
<feature type="compositionally biased region" description="Polar residues" evidence="1">
    <location>
        <begin position="444"/>
        <end position="468"/>
    </location>
</feature>
<protein>
    <submittedName>
        <fullName evidence="2">Uncharacterized protein</fullName>
    </submittedName>
</protein>